<evidence type="ECO:0000259" key="2">
    <source>
        <dbReference type="PROSITE" id="PS51099"/>
    </source>
</evidence>
<dbReference type="InterPro" id="IPR003501">
    <property type="entry name" value="PTS_EIIB_2/3"/>
</dbReference>
<dbReference type="InterPro" id="IPR036095">
    <property type="entry name" value="PTS_EIIB-like_sf"/>
</dbReference>
<sequence length="93" mass="10189">MHIVCVCGLGMGSSLILKMTVDKALKELGATGHEIEHWDAGTVDSRAADLIVTSADFTDRFAGRKNVIFVNNVVNTGEVREKLKGYLEENHLM</sequence>
<proteinExistence type="predicted"/>
<feature type="domain" description="PTS EIIB type-2" evidence="2">
    <location>
        <begin position="1"/>
        <end position="91"/>
    </location>
</feature>
<dbReference type="InterPro" id="IPR013011">
    <property type="entry name" value="PTS_EIIB_2"/>
</dbReference>
<keyword evidence="3" id="KW-0813">Transport</keyword>
<dbReference type="GO" id="GO:0008982">
    <property type="term" value="F:protein-N(PI)-phosphohistidine-sugar phosphotransferase activity"/>
    <property type="evidence" value="ECO:0007669"/>
    <property type="project" value="InterPro"/>
</dbReference>
<keyword evidence="3" id="KW-0762">Sugar transport</keyword>
<dbReference type="Gene3D" id="3.40.50.2300">
    <property type="match status" value="1"/>
</dbReference>
<name>A0A8J6MBY8_9FIRM</name>
<evidence type="ECO:0000256" key="1">
    <source>
        <dbReference type="ARBA" id="ARBA00022679"/>
    </source>
</evidence>
<dbReference type="GO" id="GO:0009401">
    <property type="term" value="P:phosphoenolpyruvate-dependent sugar phosphotransferase system"/>
    <property type="evidence" value="ECO:0007669"/>
    <property type="project" value="InterPro"/>
</dbReference>
<comment type="caution">
    <text evidence="3">The sequence shown here is derived from an EMBL/GenBank/DDBJ whole genome shotgun (WGS) entry which is preliminary data.</text>
</comment>
<accession>A0A8J6MBY8</accession>
<protein>
    <submittedName>
        <fullName evidence="3">PTS sugar transporter subunit IIB</fullName>
    </submittedName>
</protein>
<evidence type="ECO:0000313" key="3">
    <source>
        <dbReference type="EMBL" id="MBC5735709.1"/>
    </source>
</evidence>
<keyword evidence="1" id="KW-0808">Transferase</keyword>
<dbReference type="EMBL" id="JACOPQ010000001">
    <property type="protein sequence ID" value="MBC5735709.1"/>
    <property type="molecule type" value="Genomic_DNA"/>
</dbReference>
<dbReference type="Proteomes" id="UP000607645">
    <property type="component" value="Unassembled WGS sequence"/>
</dbReference>
<dbReference type="RefSeq" id="WP_155144934.1">
    <property type="nucleotide sequence ID" value="NZ_JACOPQ010000001.1"/>
</dbReference>
<dbReference type="SUPFAM" id="SSF52794">
    <property type="entry name" value="PTS system IIB component-like"/>
    <property type="match status" value="1"/>
</dbReference>
<dbReference type="CDD" id="cd05563">
    <property type="entry name" value="PTS_IIB_ascorbate"/>
    <property type="match status" value="1"/>
</dbReference>
<gene>
    <name evidence="3" type="ORF">H8S62_01620</name>
</gene>
<dbReference type="Pfam" id="PF02302">
    <property type="entry name" value="PTS_IIB"/>
    <property type="match status" value="1"/>
</dbReference>
<evidence type="ECO:0000313" key="4">
    <source>
        <dbReference type="Proteomes" id="UP000607645"/>
    </source>
</evidence>
<keyword evidence="4" id="KW-1185">Reference proteome</keyword>
<dbReference type="AlphaFoldDB" id="A0A8J6MBY8"/>
<dbReference type="PROSITE" id="PS51099">
    <property type="entry name" value="PTS_EIIB_TYPE_2"/>
    <property type="match status" value="1"/>
</dbReference>
<organism evidence="3 4">
    <name type="scientific">Lawsonibacter faecis</name>
    <dbReference type="NCBI Taxonomy" id="2763052"/>
    <lineage>
        <taxon>Bacteria</taxon>
        <taxon>Bacillati</taxon>
        <taxon>Bacillota</taxon>
        <taxon>Clostridia</taxon>
        <taxon>Eubacteriales</taxon>
        <taxon>Oscillospiraceae</taxon>
        <taxon>Lawsonibacter</taxon>
    </lineage>
</organism>
<reference evidence="3" key="1">
    <citation type="submission" date="2020-08" db="EMBL/GenBank/DDBJ databases">
        <title>Genome public.</title>
        <authorList>
            <person name="Liu C."/>
            <person name="Sun Q."/>
        </authorList>
    </citation>
    <scope>NUCLEOTIDE SEQUENCE</scope>
    <source>
        <strain evidence="3">NSJ-52</strain>
    </source>
</reference>